<dbReference type="Proteomes" id="UP000295678">
    <property type="component" value="Unassembled WGS sequence"/>
</dbReference>
<gene>
    <name evidence="1" type="ORF">EDC22_1233</name>
</gene>
<protein>
    <submittedName>
        <fullName evidence="1">SPP1 family predicted phage head-tail adaptor</fullName>
    </submittedName>
</protein>
<dbReference type="OrthoDB" id="7570189at2"/>
<comment type="caution">
    <text evidence="1">The sequence shown here is derived from an EMBL/GenBank/DDBJ whole genome shotgun (WGS) entry which is preliminary data.</text>
</comment>
<evidence type="ECO:0000313" key="2">
    <source>
        <dbReference type="Proteomes" id="UP000295678"/>
    </source>
</evidence>
<dbReference type="Gene3D" id="2.40.10.270">
    <property type="entry name" value="Bacteriophage SPP1 head-tail adaptor protein"/>
    <property type="match status" value="1"/>
</dbReference>
<keyword evidence="2" id="KW-1185">Reference proteome</keyword>
<dbReference type="AlphaFoldDB" id="A0A4R3LTE3"/>
<name>A0A4R3LTE3_9HYPH</name>
<evidence type="ECO:0000313" key="1">
    <source>
        <dbReference type="EMBL" id="TCT02819.1"/>
    </source>
</evidence>
<dbReference type="RefSeq" id="WP_132808061.1">
    <property type="nucleotide sequence ID" value="NZ_SMAK01000023.1"/>
</dbReference>
<dbReference type="InterPro" id="IPR038666">
    <property type="entry name" value="SSP1_head-tail_sf"/>
</dbReference>
<accession>A0A4R3LTE3</accession>
<dbReference type="NCBIfam" id="TIGR01563">
    <property type="entry name" value="gp16_SPP1"/>
    <property type="match status" value="1"/>
</dbReference>
<dbReference type="Pfam" id="PF05521">
    <property type="entry name" value="Phage_HCP"/>
    <property type="match status" value="1"/>
</dbReference>
<dbReference type="EMBL" id="SMAK01000023">
    <property type="protein sequence ID" value="TCT02819.1"/>
    <property type="molecule type" value="Genomic_DNA"/>
</dbReference>
<reference evidence="1 2" key="1">
    <citation type="submission" date="2019-03" db="EMBL/GenBank/DDBJ databases">
        <title>Genomic Encyclopedia of Type Strains, Phase IV (KMG-IV): sequencing the most valuable type-strain genomes for metagenomic binning, comparative biology and taxonomic classification.</title>
        <authorList>
            <person name="Goeker M."/>
        </authorList>
    </citation>
    <scope>NUCLEOTIDE SEQUENCE [LARGE SCALE GENOMIC DNA]</scope>
    <source>
        <strain evidence="1 2">DSM 19345</strain>
    </source>
</reference>
<dbReference type="InterPro" id="IPR008767">
    <property type="entry name" value="Phage_SPP1_head-tail_adaptor"/>
</dbReference>
<sequence>MAVIAQLRLASLRHRVRLQAPAAADDGAGGHATTWSDVATLWAAIVPAGPGSTAERVEAGRLEAAARLRITIRYRTGLTHDMRFALSDRVFAITGIADPDGRGRHLVCDCEEIVP</sequence>
<organism evidence="1 2">
    <name type="scientific">Tepidamorphus gemmatus</name>
    <dbReference type="NCBI Taxonomy" id="747076"/>
    <lineage>
        <taxon>Bacteria</taxon>
        <taxon>Pseudomonadati</taxon>
        <taxon>Pseudomonadota</taxon>
        <taxon>Alphaproteobacteria</taxon>
        <taxon>Hyphomicrobiales</taxon>
        <taxon>Tepidamorphaceae</taxon>
        <taxon>Tepidamorphus</taxon>
    </lineage>
</organism>
<proteinExistence type="predicted"/>